<feature type="region of interest" description="Disordered" evidence="8">
    <location>
        <begin position="1052"/>
        <end position="1095"/>
    </location>
</feature>
<feature type="compositionally biased region" description="Polar residues" evidence="8">
    <location>
        <begin position="129"/>
        <end position="141"/>
    </location>
</feature>
<evidence type="ECO:0000256" key="1">
    <source>
        <dbReference type="ARBA" id="ARBA00001947"/>
    </source>
</evidence>
<evidence type="ECO:0000256" key="4">
    <source>
        <dbReference type="ARBA" id="ARBA00022723"/>
    </source>
</evidence>
<keyword evidence="3" id="KW-0808">Transferase</keyword>
<evidence type="ECO:0000259" key="9">
    <source>
        <dbReference type="PROSITE" id="PS50010"/>
    </source>
</evidence>
<dbReference type="PROSITE" id="PS50305">
    <property type="entry name" value="SIRTUIN"/>
    <property type="match status" value="1"/>
</dbReference>
<feature type="region of interest" description="Disordered" evidence="8">
    <location>
        <begin position="1478"/>
        <end position="1508"/>
    </location>
</feature>
<dbReference type="Gene3D" id="1.20.900.10">
    <property type="entry name" value="Dbl homology (DH) domain"/>
    <property type="match status" value="1"/>
</dbReference>
<dbReference type="Gene3D" id="3.40.50.1220">
    <property type="entry name" value="TPP-binding domain"/>
    <property type="match status" value="1"/>
</dbReference>
<protein>
    <recommendedName>
        <fullName evidence="13">DHS-like NAD/FAD-binding domain-containing protein</fullName>
    </recommendedName>
</protein>
<comment type="similarity">
    <text evidence="2">Belongs to the sirtuin family. Class I subfamily.</text>
</comment>
<dbReference type="OrthoDB" id="420264at2759"/>
<evidence type="ECO:0000256" key="7">
    <source>
        <dbReference type="PROSITE-ProRule" id="PRU00236"/>
    </source>
</evidence>
<dbReference type="PANTHER" id="PTHR11085:SF9">
    <property type="entry name" value="NAD-DEPENDENT PROTEIN DEACETYLASE SIRTUIN-1"/>
    <property type="match status" value="1"/>
</dbReference>
<feature type="active site" description="Proton acceptor" evidence="7">
    <location>
        <position position="1321"/>
    </location>
</feature>
<feature type="compositionally biased region" description="Polar residues" evidence="8">
    <location>
        <begin position="101"/>
        <end position="117"/>
    </location>
</feature>
<evidence type="ECO:0000313" key="12">
    <source>
        <dbReference type="Proteomes" id="UP000242875"/>
    </source>
</evidence>
<keyword evidence="12" id="KW-1185">Reference proteome</keyword>
<dbReference type="SUPFAM" id="SSF48065">
    <property type="entry name" value="DBL homology domain (DH-domain)"/>
    <property type="match status" value="1"/>
</dbReference>
<dbReference type="InterPro" id="IPR001849">
    <property type="entry name" value="PH_domain"/>
</dbReference>
<feature type="region of interest" description="Disordered" evidence="8">
    <location>
        <begin position="1537"/>
        <end position="1566"/>
    </location>
</feature>
<dbReference type="InterPro" id="IPR000219">
    <property type="entry name" value="DH_dom"/>
</dbReference>
<dbReference type="EMBL" id="MVBO01000005">
    <property type="protein sequence ID" value="OZJ06245.1"/>
    <property type="molecule type" value="Genomic_DNA"/>
</dbReference>
<dbReference type="InterPro" id="IPR050134">
    <property type="entry name" value="NAD-dep_sirtuin_deacylases"/>
</dbReference>
<keyword evidence="4 7" id="KW-0479">Metal-binding</keyword>
<accession>A0A261Y6L8</accession>
<sequence length="1566" mass="176402">MTVIEDDINQSASGQLWIDTKGSKQSSLGHHDAMSDQEVLSDGLKPDITDDDNTSHDWSQHTLQAMFESFDVEDENDEPEETYALPSPVCMVAVPPPDSMIDSTEPPSTHHNGTSVRKSSRSSDEEYNGMTSSGASTSTHTPVEGALSEVTTQVSAQQSLLSLTPTITDTWNSESLTTMQDMSYHQLSQASFTASPLEHKRSLKRLYALQELLSTEKDYLLDLQNLVEHYLRPINYMNWISDEHKLLIIRNTPELKRFQEDFYIDLHAAFMVGDAHVRRLSLNAKESVRAVANVFVSRGKDFRVYRDYCAFHNEALELVYEYRTRPEWTTLMKECCANIPETSNGGRLQLTDYMIKPVQRICRYHLLLREILKSTSEDSAEYEAMNSAVNVMANIAEQVNVATKKRDHIIRTLRFHERLEEEWRLTKNFVKQLGDVILVGALEMIYYPSCLMKPKYYGCFVFDSYMIIVRVKKSTQYEPKHWFPLRLFRIAEPVAGQAYLTDSFLLVYRDHVFEFGATCRQERDLWMSSISKAIHYSNEEFKFRHPSGDDNGETEEDLLLSSLPYEVNPVDSSVVSSPVRASRSYTNLFDLNIRSASSTHMMKSHSANTSTACHTTPYENLAHPLSEANSPIQSEPLTEYFDAKSPRHDQDFSSRSNSALNKLRSPYHKRSNSLDLKELFLTTNVAAPVINKAPTKTATSLSVRISVDNKLQDVCTLDYIAARATIMPQSNDMKRRASAYNKLSPSNIPLRPLLSVDGLNDARSADDGSPSDLTPSMLSPISSPSALSDDFKAPLSSASSFKATARRKLSNMTLEINTATANTMYKTTTSPLNHQPTTPTFSRPVAHDMTKSKRKSMVNLTRTLSQSLNFNSSPTIDPQSPTLRQSPASRSLPPQNPNAARRSPTQGPSSPIRRYFATPPRLTKSYPISEDNLVEVKEQSSPLPPAPSDNSDRPERTYSAAEAEYNQREDYESKVKTVESGEAVRDAQREPSPSKRVRMSSSGDESADDLREIVKTTVVDCSENDAIAQHVTSDTTIEATTVSPNATSFNKTSYEAESPIQPGSPHTAHDSDHEISEEEPQLPTPNTAEGSALYSDDLSDSDDLEFLESSNSDFNREYSQDFDQFTDEEKAIIQEDVRKRGLGNFIYEYIVNRQIPVAKLFDVFAPLPPKSDVIQWESHLLYLLTQVLRIHLKRRKLEHINTLEDVRDLIQKSRKIMVLTGAGVSVSCGIPDFRSEKGIYSRLDEYQLDDPQQMFDISFFRERPEIFYSFAKEIYPSNFEPSPSHYFIKLLEEKDKLLRNYTQNIDTLEHKAGIQKVLNCHGSFATATCITCGYKCMGSDIEKDIFAQTVPQCPQCTPKPRKAGNDSDDETDYFRPRESILKPDITFFGEKLASAFEENLMRDREEVDLLIVMGSSLKVAPVSEIMGVIPPDIPQILINRTPILHMQFDVQLLGDADAIVPEICRLLNWDLRHPKLPGGSSLSDERQALSRPNQSVDPESSASSTSQQSPLWEYVGQGVYLFEGAVVDPEYFQDYRCDQLGDRGSSDPSPSAEMDEASQAQLKILP</sequence>
<evidence type="ECO:0000313" key="11">
    <source>
        <dbReference type="EMBL" id="OZJ06245.1"/>
    </source>
</evidence>
<evidence type="ECO:0000259" key="10">
    <source>
        <dbReference type="PROSITE" id="PS50305"/>
    </source>
</evidence>
<dbReference type="SUPFAM" id="SSF52467">
    <property type="entry name" value="DHS-like NAD/FAD-binding domain"/>
    <property type="match status" value="1"/>
</dbReference>
<dbReference type="GO" id="GO:0005634">
    <property type="term" value="C:nucleus"/>
    <property type="evidence" value="ECO:0007669"/>
    <property type="project" value="TreeGrafter"/>
</dbReference>
<evidence type="ECO:0000256" key="2">
    <source>
        <dbReference type="ARBA" id="ARBA00006924"/>
    </source>
</evidence>
<dbReference type="InterPro" id="IPR026591">
    <property type="entry name" value="Sirtuin_cat_small_dom_sf"/>
</dbReference>
<dbReference type="Pfam" id="PF02146">
    <property type="entry name" value="SIR2"/>
    <property type="match status" value="1"/>
</dbReference>
<evidence type="ECO:0000256" key="6">
    <source>
        <dbReference type="ARBA" id="ARBA00023027"/>
    </source>
</evidence>
<feature type="region of interest" description="Disordered" evidence="8">
    <location>
        <begin position="827"/>
        <end position="1009"/>
    </location>
</feature>
<evidence type="ECO:0000256" key="3">
    <source>
        <dbReference type="ARBA" id="ARBA00022679"/>
    </source>
</evidence>
<dbReference type="GO" id="GO:0005085">
    <property type="term" value="F:guanyl-nucleotide exchange factor activity"/>
    <property type="evidence" value="ECO:0007669"/>
    <property type="project" value="InterPro"/>
</dbReference>
<feature type="compositionally biased region" description="Basic and acidic residues" evidence="8">
    <location>
        <begin position="965"/>
        <end position="993"/>
    </location>
</feature>
<feature type="compositionally biased region" description="Polar residues" evidence="8">
    <location>
        <begin position="858"/>
        <end position="893"/>
    </location>
</feature>
<dbReference type="PROSITE" id="PS50010">
    <property type="entry name" value="DH_2"/>
    <property type="match status" value="1"/>
</dbReference>
<name>A0A261Y6L8_9FUNG</name>
<dbReference type="InterPro" id="IPR026590">
    <property type="entry name" value="Ssirtuin_cat_dom"/>
</dbReference>
<feature type="compositionally biased region" description="Polar residues" evidence="8">
    <location>
        <begin position="771"/>
        <end position="781"/>
    </location>
</feature>
<feature type="binding site" evidence="7">
    <location>
        <position position="1329"/>
    </location>
    <ligand>
        <name>Zn(2+)</name>
        <dbReference type="ChEBI" id="CHEBI:29105"/>
    </ligand>
</feature>
<dbReference type="GO" id="GO:0070403">
    <property type="term" value="F:NAD+ binding"/>
    <property type="evidence" value="ECO:0007669"/>
    <property type="project" value="InterPro"/>
</dbReference>
<dbReference type="CDD" id="cd00160">
    <property type="entry name" value="RhoGEF"/>
    <property type="match status" value="1"/>
</dbReference>
<dbReference type="SMART" id="SM00325">
    <property type="entry name" value="RhoGEF"/>
    <property type="match status" value="1"/>
</dbReference>
<feature type="domain" description="DH" evidence="9">
    <location>
        <begin position="204"/>
        <end position="402"/>
    </location>
</feature>
<evidence type="ECO:0008006" key="13">
    <source>
        <dbReference type="Google" id="ProtNLM"/>
    </source>
</evidence>
<feature type="region of interest" description="Disordered" evidence="8">
    <location>
        <begin position="759"/>
        <end position="781"/>
    </location>
</feature>
<dbReference type="Gene3D" id="3.30.1600.10">
    <property type="entry name" value="SIR2/SIRT2 'Small Domain"/>
    <property type="match status" value="1"/>
</dbReference>
<evidence type="ECO:0000256" key="8">
    <source>
        <dbReference type="SAM" id="MobiDB-lite"/>
    </source>
</evidence>
<feature type="binding site" evidence="7">
    <location>
        <position position="1353"/>
    </location>
    <ligand>
        <name>Zn(2+)</name>
        <dbReference type="ChEBI" id="CHEBI:29105"/>
    </ligand>
</feature>
<dbReference type="SMART" id="SM00233">
    <property type="entry name" value="PH"/>
    <property type="match status" value="1"/>
</dbReference>
<dbReference type="GO" id="GO:0046872">
    <property type="term" value="F:metal ion binding"/>
    <property type="evidence" value="ECO:0007669"/>
    <property type="project" value="UniProtKB-KW"/>
</dbReference>
<dbReference type="SUPFAM" id="SSF50729">
    <property type="entry name" value="PH domain-like"/>
    <property type="match status" value="1"/>
</dbReference>
<dbReference type="InterPro" id="IPR029035">
    <property type="entry name" value="DHS-like_NAD/FAD-binding_dom"/>
</dbReference>
<feature type="binding site" evidence="7">
    <location>
        <position position="1356"/>
    </location>
    <ligand>
        <name>Zn(2+)</name>
        <dbReference type="ChEBI" id="CHEBI:29105"/>
    </ligand>
</feature>
<keyword evidence="5 7" id="KW-0862">Zinc</keyword>
<dbReference type="InterPro" id="IPR011993">
    <property type="entry name" value="PH-like_dom_sf"/>
</dbReference>
<reference evidence="11 12" key="1">
    <citation type="journal article" date="2017" name="Mycologia">
        <title>Bifiguratus adelaidae, gen. et sp. nov., a new member of Mucoromycotina in endophytic and soil-dwelling habitats.</title>
        <authorList>
            <person name="Torres-Cruz T.J."/>
            <person name="Billingsley Tobias T.L."/>
            <person name="Almatruk M."/>
            <person name="Hesse C."/>
            <person name="Kuske C.R."/>
            <person name="Desiro A."/>
            <person name="Benucci G.M."/>
            <person name="Bonito G."/>
            <person name="Stajich J.E."/>
            <person name="Dunlap C."/>
            <person name="Arnold A.E."/>
            <person name="Porras-Alfaro A."/>
        </authorList>
    </citation>
    <scope>NUCLEOTIDE SEQUENCE [LARGE SCALE GENOMIC DNA]</scope>
    <source>
        <strain evidence="11 12">AZ0501</strain>
    </source>
</reference>
<dbReference type="InterPro" id="IPR035899">
    <property type="entry name" value="DBL_dom_sf"/>
</dbReference>
<organism evidence="11 12">
    <name type="scientific">Bifiguratus adelaidae</name>
    <dbReference type="NCBI Taxonomy" id="1938954"/>
    <lineage>
        <taxon>Eukaryota</taxon>
        <taxon>Fungi</taxon>
        <taxon>Fungi incertae sedis</taxon>
        <taxon>Mucoromycota</taxon>
        <taxon>Mucoromycotina</taxon>
        <taxon>Endogonomycetes</taxon>
        <taxon>Endogonales</taxon>
        <taxon>Endogonales incertae sedis</taxon>
        <taxon>Bifiguratus</taxon>
    </lineage>
</organism>
<comment type="caution">
    <text evidence="11">The sequence shown here is derived from an EMBL/GenBank/DDBJ whole genome shotgun (WGS) entry which is preliminary data.</text>
</comment>
<gene>
    <name evidence="11" type="ORF">BZG36_00842</name>
</gene>
<dbReference type="Pfam" id="PF00621">
    <property type="entry name" value="RhoGEF"/>
    <property type="match status" value="1"/>
</dbReference>
<dbReference type="InterPro" id="IPR003000">
    <property type="entry name" value="Sirtuin"/>
</dbReference>
<feature type="region of interest" description="Disordered" evidence="8">
    <location>
        <begin position="73"/>
        <end position="142"/>
    </location>
</feature>
<feature type="domain" description="Deacetylase sirtuin-type" evidence="10">
    <location>
        <begin position="1196"/>
        <end position="1470"/>
    </location>
</feature>
<comment type="cofactor">
    <cofactor evidence="1">
        <name>Zn(2+)</name>
        <dbReference type="ChEBI" id="CHEBI:29105"/>
    </cofactor>
</comment>
<evidence type="ECO:0000256" key="5">
    <source>
        <dbReference type="ARBA" id="ARBA00022833"/>
    </source>
</evidence>
<proteinExistence type="inferred from homology"/>
<dbReference type="Proteomes" id="UP000242875">
    <property type="component" value="Unassembled WGS sequence"/>
</dbReference>
<keyword evidence="6" id="KW-0520">NAD</keyword>
<feature type="binding site" evidence="7">
    <location>
        <position position="1332"/>
    </location>
    <ligand>
        <name>Zn(2+)</name>
        <dbReference type="ChEBI" id="CHEBI:29105"/>
    </ligand>
</feature>
<dbReference type="Gene3D" id="2.30.29.30">
    <property type="entry name" value="Pleckstrin-homology domain (PH domain)/Phosphotyrosine-binding domain (PTB)"/>
    <property type="match status" value="1"/>
</dbReference>
<dbReference type="GO" id="GO:0046970">
    <property type="term" value="F:histone H4K16 deacetylase activity, NAD-dependent"/>
    <property type="evidence" value="ECO:0007669"/>
    <property type="project" value="TreeGrafter"/>
</dbReference>
<dbReference type="PANTHER" id="PTHR11085">
    <property type="entry name" value="NAD-DEPENDENT PROTEIN DEACYLASE SIRTUIN-5, MITOCHONDRIAL-RELATED"/>
    <property type="match status" value="1"/>
</dbReference>
<feature type="compositionally biased region" description="Polar residues" evidence="8">
    <location>
        <begin position="830"/>
        <end position="841"/>
    </location>
</feature>